<comment type="caution">
    <text evidence="4">The sequence shown here is derived from an EMBL/GenBank/DDBJ whole genome shotgun (WGS) entry which is preliminary data.</text>
</comment>
<evidence type="ECO:0000259" key="1">
    <source>
        <dbReference type="Pfam" id="PF04326"/>
    </source>
</evidence>
<dbReference type="Proteomes" id="UP000261105">
    <property type="component" value="Unassembled WGS sequence"/>
</dbReference>
<name>A0A395X3D0_9FIRM</name>
<proteinExistence type="predicted"/>
<evidence type="ECO:0000313" key="6">
    <source>
        <dbReference type="EMBL" id="RHK92434.1"/>
    </source>
</evidence>
<dbReference type="Gene3D" id="3.30.565.60">
    <property type="match status" value="1"/>
</dbReference>
<evidence type="ECO:0000313" key="3">
    <source>
        <dbReference type="EMBL" id="RGR51500.1"/>
    </source>
</evidence>
<dbReference type="EMBL" id="QSKF01000003">
    <property type="protein sequence ID" value="RHE41004.1"/>
    <property type="molecule type" value="Genomic_DNA"/>
</dbReference>
<reference evidence="7 8" key="1">
    <citation type="submission" date="2018-08" db="EMBL/GenBank/DDBJ databases">
        <title>A genome reference for cultivated species of the human gut microbiota.</title>
        <authorList>
            <person name="Zou Y."/>
            <person name="Xue W."/>
            <person name="Luo G."/>
        </authorList>
    </citation>
    <scope>NUCLEOTIDE SEQUENCE [LARGE SCALE GENOMIC DNA]</scope>
    <source>
        <strain evidence="4 8">AF14-23</strain>
        <strain evidence="3 11">AF25-21</strain>
        <strain evidence="6 10">AF39-4</strain>
        <strain evidence="5 9">AM28-23</strain>
        <strain evidence="2 7">OM03-6</strain>
    </source>
</reference>
<dbReference type="Pfam" id="PF13749">
    <property type="entry name" value="HATPase_c_4"/>
    <property type="match status" value="1"/>
</dbReference>
<dbReference type="Proteomes" id="UP000265828">
    <property type="component" value="Unassembled WGS sequence"/>
</dbReference>
<sequence length="558" mass="64572">MIYTDSQLKEKIVRMIESFENEVVEFKEARTNYSFNDIGKYFSALSNEANLRGLQEAWLIFGISDDKRYVGTEFRKQGSLQSLKKEIVNGTNERLTFLEIYELTMEKCRVIAFQIPPAIRGIPTTWQGAAYAREHESISPLPMNKVDLLRSQIGMDWSKEIVEDATIEDLDEEAIKRARELFSKRQSDRKKAQEVLKKLSDIEVLNKAGITIKGKITRTALLLLGKSEAKYFFDGFIPRITWTLYNADNSVKAYEHFDIPMLMAVDKVYSRIRNVKYRYIAGQQTLFPDEVDQYEPELIKEIINNCIAHQDYRLRGKINVEEFEDRLVFINEGAFIPETIEQALEPGYKPPYYRNVFLCNAMVNLYMIDTNSMGIPMMYQIQRDKCFPLPTYDLNTINRVTVTVYGKILDKNYTQLLYSNEDLDMRTVFLLDKVQKQEVVSKESFKDLKKKGLVEGRYPNVFVSFKVADIVGQKAAYVRNKGLDDDICKQLIIKALQSMGEASKRDLMEVLEKALPEVLSDEQKSKKVSNLLQAMKKDGIVVTTGTNRYAKWYLIKND</sequence>
<evidence type="ECO:0000313" key="8">
    <source>
        <dbReference type="Proteomes" id="UP000265828"/>
    </source>
</evidence>
<evidence type="ECO:0000313" key="7">
    <source>
        <dbReference type="Proteomes" id="UP000261105"/>
    </source>
</evidence>
<evidence type="ECO:0000313" key="9">
    <source>
        <dbReference type="Proteomes" id="UP000283745"/>
    </source>
</evidence>
<dbReference type="Proteomes" id="UP000284267">
    <property type="component" value="Unassembled WGS sequence"/>
</dbReference>
<evidence type="ECO:0000313" key="5">
    <source>
        <dbReference type="EMBL" id="RHE41004.1"/>
    </source>
</evidence>
<dbReference type="Proteomes" id="UP000283745">
    <property type="component" value="Unassembled WGS sequence"/>
</dbReference>
<dbReference type="Gene3D" id="3.30.950.30">
    <property type="entry name" value="Schlafen, AAA domain"/>
    <property type="match status" value="1"/>
</dbReference>
<dbReference type="EMBL" id="QSUZ01000020">
    <property type="protein sequence ID" value="RGN86037.1"/>
    <property type="molecule type" value="Genomic_DNA"/>
</dbReference>
<dbReference type="EMBL" id="QRUH01000001">
    <property type="protein sequence ID" value="RGR51500.1"/>
    <property type="molecule type" value="Genomic_DNA"/>
</dbReference>
<evidence type="ECO:0000313" key="2">
    <source>
        <dbReference type="EMBL" id="RGN86037.1"/>
    </source>
</evidence>
<dbReference type="PANTHER" id="PTHR30595:SF6">
    <property type="entry name" value="SCHLAFEN ALBA-2 DOMAIN-CONTAINING PROTEIN"/>
    <property type="match status" value="1"/>
</dbReference>
<evidence type="ECO:0000313" key="11">
    <source>
        <dbReference type="Proteomes" id="UP000285839"/>
    </source>
</evidence>
<evidence type="ECO:0000313" key="4">
    <source>
        <dbReference type="EMBL" id="RGV60994.1"/>
    </source>
</evidence>
<dbReference type="InterPro" id="IPR038475">
    <property type="entry name" value="RecG_C_sf"/>
</dbReference>
<gene>
    <name evidence="6" type="ORF">DW040_16600</name>
    <name evidence="5" type="ORF">DW740_05585</name>
    <name evidence="4" type="ORF">DWW07_15865</name>
    <name evidence="3" type="ORF">DWY46_02510</name>
    <name evidence="2" type="ORF">DXB38_12965</name>
</gene>
<dbReference type="InterPro" id="IPR007421">
    <property type="entry name" value="Schlafen_AlbA_2_dom"/>
</dbReference>
<dbReference type="AlphaFoldDB" id="A0A395X3D0"/>
<accession>A0A395X3D0</accession>
<dbReference type="RefSeq" id="WP_117593511.1">
    <property type="nucleotide sequence ID" value="NZ_CABJDZ010000010.1"/>
</dbReference>
<dbReference type="PANTHER" id="PTHR30595">
    <property type="entry name" value="GLPR-RELATED TRANSCRIPTIONAL REPRESSOR"/>
    <property type="match status" value="1"/>
</dbReference>
<dbReference type="InterPro" id="IPR038461">
    <property type="entry name" value="Schlafen_AlbA_2_dom_sf"/>
</dbReference>
<dbReference type="EMBL" id="QROE01000010">
    <property type="protein sequence ID" value="RHK92434.1"/>
    <property type="molecule type" value="Genomic_DNA"/>
</dbReference>
<organism evidence="4 8">
    <name type="scientific">Blautia obeum</name>
    <dbReference type="NCBI Taxonomy" id="40520"/>
    <lineage>
        <taxon>Bacteria</taxon>
        <taxon>Bacillati</taxon>
        <taxon>Bacillota</taxon>
        <taxon>Clostridia</taxon>
        <taxon>Lachnospirales</taxon>
        <taxon>Lachnospiraceae</taxon>
        <taxon>Blautia</taxon>
    </lineage>
</organism>
<dbReference type="Proteomes" id="UP000285839">
    <property type="component" value="Unassembled WGS sequence"/>
</dbReference>
<dbReference type="EMBL" id="QRZI01000014">
    <property type="protein sequence ID" value="RGV60994.1"/>
    <property type="molecule type" value="Genomic_DNA"/>
</dbReference>
<evidence type="ECO:0000313" key="10">
    <source>
        <dbReference type="Proteomes" id="UP000284267"/>
    </source>
</evidence>
<dbReference type="Pfam" id="PF04326">
    <property type="entry name" value="SLFN_AlbA_2"/>
    <property type="match status" value="1"/>
</dbReference>
<protein>
    <submittedName>
        <fullName evidence="4">Transcriptional regulator</fullName>
    </submittedName>
</protein>
<feature type="domain" description="Schlafen AlbA-2" evidence="1">
    <location>
        <begin position="20"/>
        <end position="140"/>
    </location>
</feature>